<evidence type="ECO:0000313" key="1">
    <source>
        <dbReference type="EMBL" id="JAD28832.1"/>
    </source>
</evidence>
<organism evidence="1">
    <name type="scientific">Arundo donax</name>
    <name type="common">Giant reed</name>
    <name type="synonym">Donax arundinaceus</name>
    <dbReference type="NCBI Taxonomy" id="35708"/>
    <lineage>
        <taxon>Eukaryota</taxon>
        <taxon>Viridiplantae</taxon>
        <taxon>Streptophyta</taxon>
        <taxon>Embryophyta</taxon>
        <taxon>Tracheophyta</taxon>
        <taxon>Spermatophyta</taxon>
        <taxon>Magnoliopsida</taxon>
        <taxon>Liliopsida</taxon>
        <taxon>Poales</taxon>
        <taxon>Poaceae</taxon>
        <taxon>PACMAD clade</taxon>
        <taxon>Arundinoideae</taxon>
        <taxon>Arundineae</taxon>
        <taxon>Arundo</taxon>
    </lineage>
</organism>
<protein>
    <submittedName>
        <fullName evidence="1">Uncharacterized protein</fullName>
    </submittedName>
</protein>
<reference evidence="1" key="2">
    <citation type="journal article" date="2015" name="Data Brief">
        <title>Shoot transcriptome of the giant reed, Arundo donax.</title>
        <authorList>
            <person name="Barrero R.A."/>
            <person name="Guerrero F.D."/>
            <person name="Moolhuijzen P."/>
            <person name="Goolsby J.A."/>
            <person name="Tidwell J."/>
            <person name="Bellgard S.E."/>
            <person name="Bellgard M.I."/>
        </authorList>
    </citation>
    <scope>NUCLEOTIDE SEQUENCE</scope>
    <source>
        <tissue evidence="1">Shoot tissue taken approximately 20 cm above the soil surface</tissue>
    </source>
</reference>
<proteinExistence type="predicted"/>
<name>A0A0A8Z1T3_ARUDO</name>
<sequence length="14" mass="1697">MFLKKCRCRNIVVS</sequence>
<accession>A0A0A8Z1T3</accession>
<reference evidence="1" key="1">
    <citation type="submission" date="2014-09" db="EMBL/GenBank/DDBJ databases">
        <authorList>
            <person name="Magalhaes I.L.F."/>
            <person name="Oliveira U."/>
            <person name="Santos F.R."/>
            <person name="Vidigal T.H.D.A."/>
            <person name="Brescovit A.D."/>
            <person name="Santos A.J."/>
        </authorList>
    </citation>
    <scope>NUCLEOTIDE SEQUENCE</scope>
    <source>
        <tissue evidence="1">Shoot tissue taken approximately 20 cm above the soil surface</tissue>
    </source>
</reference>
<dbReference type="EMBL" id="GBRH01269063">
    <property type="protein sequence ID" value="JAD28832.1"/>
    <property type="molecule type" value="Transcribed_RNA"/>
</dbReference>